<gene>
    <name evidence="6" type="ORF">K0U00_37300</name>
</gene>
<evidence type="ECO:0000313" key="7">
    <source>
        <dbReference type="Proteomes" id="UP001519887"/>
    </source>
</evidence>
<protein>
    <submittedName>
        <fullName evidence="6">Efflux RND transporter periplasmic adaptor subunit</fullName>
    </submittedName>
</protein>
<feature type="non-terminal residue" evidence="6">
    <location>
        <position position="304"/>
    </location>
</feature>
<evidence type="ECO:0000256" key="2">
    <source>
        <dbReference type="ARBA" id="ARBA00023054"/>
    </source>
</evidence>
<dbReference type="PANTHER" id="PTHR32347:SF23">
    <property type="entry name" value="BLL5650 PROTEIN"/>
    <property type="match status" value="1"/>
</dbReference>
<evidence type="ECO:0000259" key="5">
    <source>
        <dbReference type="Pfam" id="PF25973"/>
    </source>
</evidence>
<proteinExistence type="predicted"/>
<dbReference type="InterPro" id="IPR050465">
    <property type="entry name" value="UPF0194_transport"/>
</dbReference>
<comment type="caution">
    <text evidence="6">The sequence shown here is derived from an EMBL/GenBank/DDBJ whole genome shotgun (WGS) entry which is preliminary data.</text>
</comment>
<feature type="transmembrane region" description="Helical" evidence="4">
    <location>
        <begin position="25"/>
        <end position="44"/>
    </location>
</feature>
<evidence type="ECO:0000313" key="6">
    <source>
        <dbReference type="EMBL" id="MBW7459732.1"/>
    </source>
</evidence>
<accession>A0ABS7CFY6</accession>
<comment type="subcellular location">
    <subcellularLocation>
        <location evidence="1">Cell envelope</location>
    </subcellularLocation>
</comment>
<dbReference type="InterPro" id="IPR058647">
    <property type="entry name" value="BSH_CzcB-like"/>
</dbReference>
<dbReference type="PANTHER" id="PTHR32347">
    <property type="entry name" value="EFFLUX SYSTEM COMPONENT YKNX-RELATED"/>
    <property type="match status" value="1"/>
</dbReference>
<name>A0ABS7CFY6_9BACL</name>
<evidence type="ECO:0000256" key="4">
    <source>
        <dbReference type="SAM" id="Phobius"/>
    </source>
</evidence>
<sequence length="304" mass="32880">MQLPETAGPLPASPGRSGKRYLRKVIFLFIVGIALLTLFSNTLLNYSVPQVTLQQAAPGALQYVISGSGAVEAAQTHDLYTSSVWPVSKVYVQTGDQVKNGQTLVTFDTKSAREALEDDRTRYEQRQIALEKLQEQYIEAQRSSDGQLIRTISLDIKSMQLDLEMMERQISRQEDSLQQSSVIKAPIDGIVIELNADRGAAVQAGMAAVRLADPAAGQRITLLLDSSQADRISVGDQAEAVFESLDNARIPAEVAIVRAPPVSGDGTAGSAAEPASGRKEVVLTLKDERLKGGETGEWTLVKKM</sequence>
<keyword evidence="2 3" id="KW-0175">Coiled coil</keyword>
<keyword evidence="7" id="KW-1185">Reference proteome</keyword>
<evidence type="ECO:0000256" key="3">
    <source>
        <dbReference type="SAM" id="Coils"/>
    </source>
</evidence>
<dbReference type="SUPFAM" id="SSF111369">
    <property type="entry name" value="HlyD-like secretion proteins"/>
    <property type="match status" value="1"/>
</dbReference>
<reference evidence="6 7" key="1">
    <citation type="submission" date="2021-07" db="EMBL/GenBank/DDBJ databases">
        <title>Paenibacillus radiodurans sp. nov., isolated from the southeastern edge of Tengger Desert.</title>
        <authorList>
            <person name="Zhang G."/>
        </authorList>
    </citation>
    <scope>NUCLEOTIDE SEQUENCE [LARGE SCALE GENOMIC DNA]</scope>
    <source>
        <strain evidence="6 7">CCM 7311</strain>
    </source>
</reference>
<dbReference type="Gene3D" id="2.40.50.100">
    <property type="match status" value="1"/>
</dbReference>
<dbReference type="Proteomes" id="UP001519887">
    <property type="component" value="Unassembled WGS sequence"/>
</dbReference>
<organism evidence="6 7">
    <name type="scientific">Paenibacillus sepulcri</name>
    <dbReference type="NCBI Taxonomy" id="359917"/>
    <lineage>
        <taxon>Bacteria</taxon>
        <taxon>Bacillati</taxon>
        <taxon>Bacillota</taxon>
        <taxon>Bacilli</taxon>
        <taxon>Bacillales</taxon>
        <taxon>Paenibacillaceae</taxon>
        <taxon>Paenibacillus</taxon>
    </lineage>
</organism>
<feature type="coiled-coil region" evidence="3">
    <location>
        <begin position="113"/>
        <end position="176"/>
    </location>
</feature>
<keyword evidence="4" id="KW-0472">Membrane</keyword>
<dbReference type="Pfam" id="PF25973">
    <property type="entry name" value="BSH_CzcB"/>
    <property type="match status" value="1"/>
</dbReference>
<feature type="domain" description="CzcB-like barrel-sandwich hybrid" evidence="5">
    <location>
        <begin position="87"/>
        <end position="213"/>
    </location>
</feature>
<keyword evidence="4" id="KW-0812">Transmembrane</keyword>
<dbReference type="EMBL" id="JAHZIK010001798">
    <property type="protein sequence ID" value="MBW7459732.1"/>
    <property type="molecule type" value="Genomic_DNA"/>
</dbReference>
<keyword evidence="4" id="KW-1133">Transmembrane helix</keyword>
<evidence type="ECO:0000256" key="1">
    <source>
        <dbReference type="ARBA" id="ARBA00004196"/>
    </source>
</evidence>